<sequence length="117" mass="13618">MILNLSLSYASFSSSYAVGSETWLRYDKAAVYRRCWQCRQIPNDSLMHGSRLLTMCSIVLENTTGARRYGIRCLLQTSRNEWPAVGVREEQRNTKRITHHQSQHAIQGKYHVRWTDA</sequence>
<evidence type="ECO:0000313" key="1">
    <source>
        <dbReference type="EMBL" id="EWG45226.1"/>
    </source>
</evidence>
<keyword evidence="2" id="KW-1185">Reference proteome</keyword>
<dbReference type="RefSeq" id="XP_018751417.1">
    <property type="nucleotide sequence ID" value="XM_018905005.1"/>
</dbReference>
<dbReference type="VEuPathDB" id="FungiDB:FVEG_15809"/>
<dbReference type="EMBL" id="CM000579">
    <property type="protein sequence ID" value="EWG45226.1"/>
    <property type="molecule type" value="Genomic_DNA"/>
</dbReference>
<dbReference type="EMBL" id="DS022248">
    <property type="protein sequence ID" value="EWG45226.1"/>
    <property type="molecule type" value="Genomic_DNA"/>
</dbReference>
<accession>W7M2K7</accession>
<gene>
    <name evidence="1" type="ORF">FVEG_15809</name>
</gene>
<protein>
    <submittedName>
        <fullName evidence="1">Uncharacterized protein</fullName>
    </submittedName>
</protein>
<dbReference type="GeneID" id="30072685"/>
<name>W7M2K7_GIBM7</name>
<dbReference type="Proteomes" id="UP000009096">
    <property type="component" value="Chromosome 2"/>
</dbReference>
<evidence type="ECO:0000313" key="2">
    <source>
        <dbReference type="Proteomes" id="UP000009096"/>
    </source>
</evidence>
<proteinExistence type="predicted"/>
<dbReference type="KEGG" id="fvr:FVEG_15809"/>
<organism evidence="1 2">
    <name type="scientific">Gibberella moniliformis (strain M3125 / FGSC 7600)</name>
    <name type="common">Maize ear and stalk rot fungus</name>
    <name type="synonym">Fusarium verticillioides</name>
    <dbReference type="NCBI Taxonomy" id="334819"/>
    <lineage>
        <taxon>Eukaryota</taxon>
        <taxon>Fungi</taxon>
        <taxon>Dikarya</taxon>
        <taxon>Ascomycota</taxon>
        <taxon>Pezizomycotina</taxon>
        <taxon>Sordariomycetes</taxon>
        <taxon>Hypocreomycetidae</taxon>
        <taxon>Hypocreales</taxon>
        <taxon>Nectriaceae</taxon>
        <taxon>Fusarium</taxon>
        <taxon>Fusarium fujikuroi species complex</taxon>
    </lineage>
</organism>
<reference evidence="1 2" key="1">
    <citation type="journal article" date="2010" name="Nature">
        <title>Comparative genomics reveals mobile pathogenicity chromosomes in Fusarium.</title>
        <authorList>
            <person name="Ma L.J."/>
            <person name="van der Does H.C."/>
            <person name="Borkovich K.A."/>
            <person name="Coleman J.J."/>
            <person name="Daboussi M.J."/>
            <person name="Di Pietro A."/>
            <person name="Dufresne M."/>
            <person name="Freitag M."/>
            <person name="Grabherr M."/>
            <person name="Henrissat B."/>
            <person name="Houterman P.M."/>
            <person name="Kang S."/>
            <person name="Shim W.B."/>
            <person name="Woloshuk C."/>
            <person name="Xie X."/>
            <person name="Xu J.R."/>
            <person name="Antoniw J."/>
            <person name="Baker S.E."/>
            <person name="Bluhm B.H."/>
            <person name="Breakspear A."/>
            <person name="Brown D.W."/>
            <person name="Butchko R.A."/>
            <person name="Chapman S."/>
            <person name="Coulson R."/>
            <person name="Coutinho P.M."/>
            <person name="Danchin E.G."/>
            <person name="Diener A."/>
            <person name="Gale L.R."/>
            <person name="Gardiner D.M."/>
            <person name="Goff S."/>
            <person name="Hammond-Kosack K.E."/>
            <person name="Hilburn K."/>
            <person name="Hua-Van A."/>
            <person name="Jonkers W."/>
            <person name="Kazan K."/>
            <person name="Kodira C.D."/>
            <person name="Koehrsen M."/>
            <person name="Kumar L."/>
            <person name="Lee Y.H."/>
            <person name="Li L."/>
            <person name="Manners J.M."/>
            <person name="Miranda-Saavedra D."/>
            <person name="Mukherjee M."/>
            <person name="Park G."/>
            <person name="Park J."/>
            <person name="Park S.Y."/>
            <person name="Proctor R.H."/>
            <person name="Regev A."/>
            <person name="Ruiz-Roldan M.C."/>
            <person name="Sain D."/>
            <person name="Sakthikumar S."/>
            <person name="Sykes S."/>
            <person name="Schwartz D.C."/>
            <person name="Turgeon B.G."/>
            <person name="Wapinski I."/>
            <person name="Yoder O."/>
            <person name="Young S."/>
            <person name="Zeng Q."/>
            <person name="Zhou S."/>
            <person name="Galagan J."/>
            <person name="Cuomo C.A."/>
            <person name="Kistler H.C."/>
            <person name="Rep M."/>
        </authorList>
    </citation>
    <scope>NUCLEOTIDE SEQUENCE [LARGE SCALE GENOMIC DNA]</scope>
    <source>
        <strain evidence="2">M3125 / FGSC 7600</strain>
    </source>
</reference>
<dbReference type="AlphaFoldDB" id="W7M2K7"/>